<evidence type="ECO:0000256" key="6">
    <source>
        <dbReference type="ARBA" id="ARBA00022989"/>
    </source>
</evidence>
<dbReference type="RefSeq" id="YP_009105919.1">
    <property type="nucleotide sequence ID" value="NC_025537.1"/>
</dbReference>
<keyword evidence="4 11" id="KW-0812">Transmembrane</keyword>
<dbReference type="EMBL" id="KM462876">
    <property type="protein sequence ID" value="AIT94665.1"/>
    <property type="molecule type" value="Genomic_DNA"/>
</dbReference>
<evidence type="ECO:0000256" key="11">
    <source>
        <dbReference type="HAMAP-Rule" id="MF_01398"/>
    </source>
</evidence>
<comment type="subcellular location">
    <subcellularLocation>
        <location evidence="1">Membrane</location>
        <topology evidence="1">Single-pass membrane protein</topology>
    </subcellularLocation>
    <subcellularLocation>
        <location evidence="11">Plastid</location>
        <location evidence="11">Chloroplast thylakoid membrane</location>
        <topology evidence="11">Single-pass membrane protein</topology>
    </subcellularLocation>
</comment>
<evidence type="ECO:0000256" key="12">
    <source>
        <dbReference type="RuleBase" id="RU003848"/>
    </source>
</evidence>
<comment type="subunit">
    <text evidence="11">F-type ATPases have 2 components, F(1) - the catalytic core - and F(0) - the membrane proton channel. F(1) has five subunits: alpha(3), beta(3), gamma(1), delta(1), epsilon(1). F(0) has four main subunits: a(1), b(1), b'(1) and c(10-14). The alpha and beta chains form an alternating ring which encloses part of the gamma chain. F(1) is attached to F(0) by a central stalk formed by the gamma and epsilon chains, while a peripheral stalk is formed by the delta, b and b' chains.</text>
</comment>
<evidence type="ECO:0000313" key="14">
    <source>
        <dbReference type="EMBL" id="AIT94665.1"/>
    </source>
</evidence>
<feature type="coiled-coil region" evidence="13">
    <location>
        <begin position="50"/>
        <end position="131"/>
    </location>
</feature>
<gene>
    <name evidence="11 14" type="primary">atpF</name>
</gene>
<dbReference type="GO" id="GO:0045259">
    <property type="term" value="C:proton-transporting ATP synthase complex"/>
    <property type="evidence" value="ECO:0007669"/>
    <property type="project" value="UniProtKB-KW"/>
</dbReference>
<dbReference type="CDD" id="cd06503">
    <property type="entry name" value="ATP-synt_Fo_b"/>
    <property type="match status" value="1"/>
</dbReference>
<keyword evidence="8 11" id="KW-0472">Membrane</keyword>
<evidence type="ECO:0000256" key="8">
    <source>
        <dbReference type="ARBA" id="ARBA00023136"/>
    </source>
</evidence>
<keyword evidence="6 11" id="KW-1133">Transmembrane helix</keyword>
<evidence type="ECO:0000256" key="3">
    <source>
        <dbReference type="ARBA" id="ARBA00022547"/>
    </source>
</evidence>
<organism evidence="14">
    <name type="scientific">Microthamnion kuetzingianum</name>
    <dbReference type="NCBI Taxonomy" id="34148"/>
    <lineage>
        <taxon>Eukaryota</taxon>
        <taxon>Viridiplantae</taxon>
        <taxon>Chlorophyta</taxon>
        <taxon>core chlorophytes</taxon>
        <taxon>Trebouxiophyceae</taxon>
        <taxon>Microthamniales</taxon>
        <taxon>Microthamniaceae</taxon>
        <taxon>Microthamnion</taxon>
    </lineage>
</organism>
<keyword evidence="11" id="KW-0793">Thylakoid</keyword>
<comment type="function">
    <text evidence="11">Component of the F(0) channel, it forms part of the peripheral stalk, linking F(1) to F(0).</text>
</comment>
<accession>A0A097KNB1</accession>
<keyword evidence="5 11" id="KW-0375">Hydrogen ion transport</keyword>
<dbReference type="GO" id="GO:0046933">
    <property type="term" value="F:proton-transporting ATP synthase activity, rotational mechanism"/>
    <property type="evidence" value="ECO:0007669"/>
    <property type="project" value="UniProtKB-UniRule"/>
</dbReference>
<protein>
    <recommendedName>
        <fullName evidence="11">ATP synthase subunit b, chloroplastic</fullName>
    </recommendedName>
    <alternativeName>
        <fullName evidence="11">ATP synthase F(0) sector subunit b</fullName>
    </alternativeName>
    <alternativeName>
        <fullName evidence="11">ATPase subunit I</fullName>
    </alternativeName>
</protein>
<evidence type="ECO:0000256" key="7">
    <source>
        <dbReference type="ARBA" id="ARBA00023065"/>
    </source>
</evidence>
<name>A0A097KNB1_9CHLO</name>
<evidence type="ECO:0000256" key="13">
    <source>
        <dbReference type="SAM" id="Coils"/>
    </source>
</evidence>
<comment type="miscellaneous">
    <text evidence="11">In plastids the F-type ATPase is also known as CF(1)CF(0).</text>
</comment>
<dbReference type="HAMAP" id="MF_01398">
    <property type="entry name" value="ATP_synth_b_bprime"/>
    <property type="match status" value="1"/>
</dbReference>
<dbReference type="PANTHER" id="PTHR34264:SF3">
    <property type="entry name" value="ATP SYNTHASE SUBUNIT B, CHLOROPLASTIC"/>
    <property type="match status" value="1"/>
</dbReference>
<comment type="similarity">
    <text evidence="11 12">Belongs to the ATPase B chain family.</text>
</comment>
<comment type="function">
    <text evidence="10 11">F(1)F(0) ATP synthase produces ATP from ADP in the presence of a proton or sodium gradient. F-type ATPases consist of two structural domains, F(1) containing the extramembraneous catalytic core and F(0) containing the membrane proton channel, linked together by a central stalk and a peripheral stalk. During catalysis, ATP synthesis in the catalytic domain of F(1) is coupled via a rotary mechanism of the central stalk subunits to proton translocation.</text>
</comment>
<dbReference type="Pfam" id="PF00430">
    <property type="entry name" value="ATP-synt_B"/>
    <property type="match status" value="1"/>
</dbReference>
<sequence>MEVNMSILILLAEISTEKGFGFNGNILETNILNLAVVLAIVISFVGDALRSLLENRKQTIVSNLEEAEKKSKEARERLTQAKNQLEEARKKALEIRKQGLITAEQEKKQCIRQTEDDIARLEDLKSQTLQVQQQKAIAQVSQQVIALAISQVREKLNTRLNAPFHDSVNNFNIVLFTNYKGKKEA</sequence>
<dbReference type="AlphaFoldDB" id="A0A097KNB1"/>
<evidence type="ECO:0000256" key="9">
    <source>
        <dbReference type="ARBA" id="ARBA00023310"/>
    </source>
</evidence>
<keyword evidence="14" id="KW-0934">Plastid</keyword>
<dbReference type="GO" id="GO:0009535">
    <property type="term" value="C:chloroplast thylakoid membrane"/>
    <property type="evidence" value="ECO:0007669"/>
    <property type="project" value="UniProtKB-SubCell"/>
</dbReference>
<keyword evidence="2 11" id="KW-0813">Transport</keyword>
<dbReference type="InterPro" id="IPR002146">
    <property type="entry name" value="ATP_synth_b/b'su_bac/chlpt"/>
</dbReference>
<feature type="transmembrane region" description="Helical" evidence="11">
    <location>
        <begin position="31"/>
        <end position="49"/>
    </location>
</feature>
<proteinExistence type="inferred from homology"/>
<evidence type="ECO:0000256" key="4">
    <source>
        <dbReference type="ARBA" id="ARBA00022692"/>
    </source>
</evidence>
<keyword evidence="3 11" id="KW-0138">CF(0)</keyword>
<reference evidence="14" key="1">
    <citation type="journal article" date="2014" name="BMC Evol. Biol.">
        <title>Chloroplast phylogenomic analysis resolves deep-level relationships within the green algal class Trebouxiophyceae.</title>
        <authorList>
            <person name="Lemieux C."/>
            <person name="Otis C."/>
            <person name="Turmel M."/>
        </authorList>
    </citation>
    <scope>NUCLEOTIDE SEQUENCE</scope>
</reference>
<dbReference type="PANTHER" id="PTHR34264">
    <property type="entry name" value="ATP SYNTHASE SUBUNIT B, CHLOROPLASTIC"/>
    <property type="match status" value="1"/>
</dbReference>
<evidence type="ECO:0000256" key="5">
    <source>
        <dbReference type="ARBA" id="ARBA00022781"/>
    </source>
</evidence>
<keyword evidence="13" id="KW-0175">Coiled coil</keyword>
<dbReference type="GeneID" id="22159917"/>
<evidence type="ECO:0000256" key="2">
    <source>
        <dbReference type="ARBA" id="ARBA00022448"/>
    </source>
</evidence>
<keyword evidence="9 11" id="KW-0066">ATP synthesis</keyword>
<geneLocation type="chloroplast" evidence="14"/>
<keyword evidence="14" id="KW-0150">Chloroplast</keyword>
<evidence type="ECO:0000256" key="1">
    <source>
        <dbReference type="ARBA" id="ARBA00004167"/>
    </source>
</evidence>
<evidence type="ECO:0000256" key="10">
    <source>
        <dbReference type="ARBA" id="ARBA00025198"/>
    </source>
</evidence>
<keyword evidence="7 11" id="KW-0406">Ion transport</keyword>